<dbReference type="Gene3D" id="3.30.420.10">
    <property type="entry name" value="Ribonuclease H-like superfamily/Ribonuclease H"/>
    <property type="match status" value="1"/>
</dbReference>
<evidence type="ECO:0000259" key="1">
    <source>
        <dbReference type="Pfam" id="PF24626"/>
    </source>
</evidence>
<sequence>MLSMYVSADHRDWDTTLPFVTFAYNSSRHDTAGFSPFFLLFGRDPALPFDTLLPAALNDKSQYARDAIMKAQAARQVARRRLLDSQDNQKSVYDARHRDVHFTPGDLVLLWFPSRRVGLSEKLLPRYSGPYRILRQVTDVTYEITPTDPAILHPHTDVVHVTRLKPYYSSAS</sequence>
<dbReference type="GO" id="GO:0003676">
    <property type="term" value="F:nucleic acid binding"/>
    <property type="evidence" value="ECO:0007669"/>
    <property type="project" value="InterPro"/>
</dbReference>
<dbReference type="Pfam" id="PF24626">
    <property type="entry name" value="SH3_Tf2-1"/>
    <property type="match status" value="1"/>
</dbReference>
<dbReference type="EMBL" id="GIKN01005318">
    <property type="protein sequence ID" value="NIE47591.1"/>
    <property type="molecule type" value="Transcribed_RNA"/>
</dbReference>
<protein>
    <submittedName>
        <fullName evidence="2">Putative tick transposon</fullName>
    </submittedName>
</protein>
<proteinExistence type="predicted"/>
<feature type="domain" description="Tf2-1-like SH3-like" evidence="1">
    <location>
        <begin position="105"/>
        <end position="167"/>
    </location>
</feature>
<dbReference type="OrthoDB" id="6496015at2759"/>
<dbReference type="VEuPathDB" id="VectorBase:LOC119181155"/>
<organism evidence="2">
    <name type="scientific">Rhipicephalus microplus</name>
    <name type="common">Cattle tick</name>
    <name type="synonym">Boophilus microplus</name>
    <dbReference type="NCBI Taxonomy" id="6941"/>
    <lineage>
        <taxon>Eukaryota</taxon>
        <taxon>Metazoa</taxon>
        <taxon>Ecdysozoa</taxon>
        <taxon>Arthropoda</taxon>
        <taxon>Chelicerata</taxon>
        <taxon>Arachnida</taxon>
        <taxon>Acari</taxon>
        <taxon>Parasitiformes</taxon>
        <taxon>Ixodida</taxon>
        <taxon>Ixodoidea</taxon>
        <taxon>Ixodidae</taxon>
        <taxon>Rhipicephalinae</taxon>
        <taxon>Rhipicephalus</taxon>
        <taxon>Boophilus</taxon>
    </lineage>
</organism>
<reference evidence="2" key="1">
    <citation type="submission" date="2020-03" db="EMBL/GenBank/DDBJ databases">
        <title>A transcriptome and proteome of the tick Rhipicephalus microplus shaped by the genetic composition of its hosts and developmental stage.</title>
        <authorList>
            <person name="Garcia G.R."/>
            <person name="Ribeiro J.M.C."/>
            <person name="Maruyama S.R."/>
            <person name="Gardinasse L.G."/>
            <person name="Nelson K."/>
            <person name="Ferreira B.R."/>
            <person name="Andrade T.G."/>
            <person name="Santos I.K.F.M."/>
        </authorList>
    </citation>
    <scope>NUCLEOTIDE SEQUENCE</scope>
    <source>
        <strain evidence="2">NSGR</strain>
        <tissue evidence="2">Salivary glands</tissue>
    </source>
</reference>
<dbReference type="InterPro" id="IPR052160">
    <property type="entry name" value="Gypsy_RT_Integrase-like"/>
</dbReference>
<dbReference type="PANTHER" id="PTHR47266">
    <property type="entry name" value="ENDONUCLEASE-RELATED"/>
    <property type="match status" value="1"/>
</dbReference>
<evidence type="ECO:0000313" key="2">
    <source>
        <dbReference type="EMBL" id="NIE47591.1"/>
    </source>
</evidence>
<dbReference type="InterPro" id="IPR036397">
    <property type="entry name" value="RNaseH_sf"/>
</dbReference>
<dbReference type="AlphaFoldDB" id="A0A6G5A9C4"/>
<accession>A0A6G5A9C4</accession>
<name>A0A6G5A9C4_RHIMP</name>
<dbReference type="InterPro" id="IPR056924">
    <property type="entry name" value="SH3_Tf2-1"/>
</dbReference>